<keyword evidence="6" id="KW-1185">Reference proteome</keyword>
<reference evidence="5" key="2">
    <citation type="submission" date="2022-10" db="EMBL/GenBank/DDBJ databases">
        <authorList>
            <consortium name="ENA_rothamsted_submissions"/>
            <consortium name="culmorum"/>
            <person name="King R."/>
        </authorList>
    </citation>
    <scope>NUCLEOTIDE SEQUENCE</scope>
</reference>
<dbReference type="GO" id="GO:0004252">
    <property type="term" value="F:serine-type endopeptidase activity"/>
    <property type="evidence" value="ECO:0007669"/>
    <property type="project" value="InterPro"/>
</dbReference>
<dbReference type="PANTHER" id="PTHR24250">
    <property type="entry name" value="CHYMOTRYPSIN-RELATED"/>
    <property type="match status" value="1"/>
</dbReference>
<dbReference type="PANTHER" id="PTHR24250:SF50">
    <property type="entry name" value="PEPTIDASE S1 DOMAIN-CONTAINING PROTEIN"/>
    <property type="match status" value="1"/>
</dbReference>
<dbReference type="Pfam" id="PF00089">
    <property type="entry name" value="Trypsin"/>
    <property type="match status" value="1"/>
</dbReference>
<keyword evidence="3" id="KW-0732">Signal</keyword>
<dbReference type="InterPro" id="IPR033116">
    <property type="entry name" value="TRYPSIN_SER"/>
</dbReference>
<dbReference type="AlphaFoldDB" id="A0A9P0DQH4"/>
<dbReference type="SUPFAM" id="SSF50494">
    <property type="entry name" value="Trypsin-like serine proteases"/>
    <property type="match status" value="1"/>
</dbReference>
<dbReference type="CDD" id="cd00190">
    <property type="entry name" value="Tryp_SPc"/>
    <property type="match status" value="1"/>
</dbReference>
<feature type="signal peptide" evidence="3">
    <location>
        <begin position="1"/>
        <end position="23"/>
    </location>
</feature>
<sequence>MKKHEYSVIIKILLISVGNLVTGAPTDGLKIFGGQDAAPGQFPYMVSIQNCRESTCKHECGGSVLAPSWIITAGHCACEGPQCQVVAGILNMSETSEWRQTVEVEKAHVHEKYLNFLDAYDISLLQLKEPLTYNDRVQPIPLPKSNWSYSGEAVVSGWGRINGNYDANIPDTLQFQKSTVPKNDECMDLIAARMHGQTNPFDVTRNVCTDNAVPDRGICSGDSGSPLVAEGVVIGLASWAFTPCGQAKAPSAFTRVSYFVDWIHDHMNSTDSTMY</sequence>
<dbReference type="Gene3D" id="2.40.10.10">
    <property type="entry name" value="Trypsin-like serine proteases"/>
    <property type="match status" value="1"/>
</dbReference>
<feature type="chain" id="PRO_5040306584" description="Peptidase S1 domain-containing protein" evidence="3">
    <location>
        <begin position="24"/>
        <end position="275"/>
    </location>
</feature>
<gene>
    <name evidence="5" type="ORF">PHAECO_LOCUS5238</name>
</gene>
<dbReference type="InterPro" id="IPR043504">
    <property type="entry name" value="Peptidase_S1_PA_chymotrypsin"/>
</dbReference>
<accession>A0A9P0DQH4</accession>
<dbReference type="PROSITE" id="PS00134">
    <property type="entry name" value="TRYPSIN_HIS"/>
    <property type="match status" value="1"/>
</dbReference>
<organism evidence="5 6">
    <name type="scientific">Phaedon cochleariae</name>
    <name type="common">Mustard beetle</name>
    <dbReference type="NCBI Taxonomy" id="80249"/>
    <lineage>
        <taxon>Eukaryota</taxon>
        <taxon>Metazoa</taxon>
        <taxon>Ecdysozoa</taxon>
        <taxon>Arthropoda</taxon>
        <taxon>Hexapoda</taxon>
        <taxon>Insecta</taxon>
        <taxon>Pterygota</taxon>
        <taxon>Neoptera</taxon>
        <taxon>Endopterygota</taxon>
        <taxon>Coleoptera</taxon>
        <taxon>Polyphaga</taxon>
        <taxon>Cucujiformia</taxon>
        <taxon>Chrysomeloidea</taxon>
        <taxon>Chrysomelidae</taxon>
        <taxon>Chrysomelinae</taxon>
        <taxon>Chrysomelini</taxon>
        <taxon>Phaedon</taxon>
    </lineage>
</organism>
<feature type="domain" description="Peptidase S1" evidence="4">
    <location>
        <begin position="31"/>
        <end position="268"/>
    </location>
</feature>
<dbReference type="PRINTS" id="PR00722">
    <property type="entry name" value="CHYMOTRYPSIN"/>
</dbReference>
<dbReference type="PROSITE" id="PS00135">
    <property type="entry name" value="TRYPSIN_SER"/>
    <property type="match status" value="1"/>
</dbReference>
<evidence type="ECO:0000256" key="2">
    <source>
        <dbReference type="RuleBase" id="RU363034"/>
    </source>
</evidence>
<evidence type="ECO:0000259" key="4">
    <source>
        <dbReference type="PROSITE" id="PS50240"/>
    </source>
</evidence>
<evidence type="ECO:0000313" key="6">
    <source>
        <dbReference type="Proteomes" id="UP001153737"/>
    </source>
</evidence>
<evidence type="ECO:0000256" key="1">
    <source>
        <dbReference type="ARBA" id="ARBA00023157"/>
    </source>
</evidence>
<protein>
    <recommendedName>
        <fullName evidence="4">Peptidase S1 domain-containing protein</fullName>
    </recommendedName>
</protein>
<dbReference type="FunFam" id="2.40.10.10:FF:000068">
    <property type="entry name" value="transmembrane protease serine 2"/>
    <property type="match status" value="1"/>
</dbReference>
<name>A0A9P0DQH4_PHACE</name>
<dbReference type="GO" id="GO:0006508">
    <property type="term" value="P:proteolysis"/>
    <property type="evidence" value="ECO:0007669"/>
    <property type="project" value="UniProtKB-KW"/>
</dbReference>
<dbReference type="PROSITE" id="PS50240">
    <property type="entry name" value="TRYPSIN_DOM"/>
    <property type="match status" value="1"/>
</dbReference>
<dbReference type="InterPro" id="IPR001254">
    <property type="entry name" value="Trypsin_dom"/>
</dbReference>
<reference evidence="5" key="1">
    <citation type="submission" date="2022-01" db="EMBL/GenBank/DDBJ databases">
        <authorList>
            <person name="King R."/>
        </authorList>
    </citation>
    <scope>NUCLEOTIDE SEQUENCE</scope>
</reference>
<keyword evidence="2" id="KW-0645">Protease</keyword>
<keyword evidence="2" id="KW-0720">Serine protease</keyword>
<proteinExistence type="predicted"/>
<keyword evidence="2" id="KW-0378">Hydrolase</keyword>
<dbReference type="InterPro" id="IPR001314">
    <property type="entry name" value="Peptidase_S1A"/>
</dbReference>
<dbReference type="InterPro" id="IPR018114">
    <property type="entry name" value="TRYPSIN_HIS"/>
</dbReference>
<keyword evidence="1" id="KW-1015">Disulfide bond</keyword>
<dbReference type="SMART" id="SM00020">
    <property type="entry name" value="Tryp_SPc"/>
    <property type="match status" value="1"/>
</dbReference>
<dbReference type="Proteomes" id="UP001153737">
    <property type="component" value="Chromosome 16"/>
</dbReference>
<dbReference type="InterPro" id="IPR009003">
    <property type="entry name" value="Peptidase_S1_PA"/>
</dbReference>
<evidence type="ECO:0000256" key="3">
    <source>
        <dbReference type="SAM" id="SignalP"/>
    </source>
</evidence>
<dbReference type="EMBL" id="OU896722">
    <property type="protein sequence ID" value="CAH1154391.1"/>
    <property type="molecule type" value="Genomic_DNA"/>
</dbReference>
<evidence type="ECO:0000313" key="5">
    <source>
        <dbReference type="EMBL" id="CAH1154391.1"/>
    </source>
</evidence>
<dbReference type="OrthoDB" id="10061449at2759"/>